<gene>
    <name evidence="1" type="ORF">HNP55_000757</name>
</gene>
<accession>A0A840L6E9</accession>
<dbReference type="Pfam" id="PF05962">
    <property type="entry name" value="HutD"/>
    <property type="match status" value="1"/>
</dbReference>
<protein>
    <submittedName>
        <fullName evidence="1">Environmental stress-induced protein Ves</fullName>
    </submittedName>
</protein>
<dbReference type="PANTHER" id="PTHR37943">
    <property type="entry name" value="PROTEIN VES"/>
    <property type="match status" value="1"/>
</dbReference>
<evidence type="ECO:0000313" key="2">
    <source>
        <dbReference type="Proteomes" id="UP000562027"/>
    </source>
</evidence>
<dbReference type="InterPro" id="IPR010282">
    <property type="entry name" value="Uncharacterised_HutD/Ves"/>
</dbReference>
<keyword evidence="2" id="KW-1185">Reference proteome</keyword>
<dbReference type="EMBL" id="JACHLP010000001">
    <property type="protein sequence ID" value="MBB4842262.1"/>
    <property type="molecule type" value="Genomic_DNA"/>
</dbReference>
<sequence>MSWSIISAAEVAPQAWRNGGGQTRELLAWPHSTDWALRISVADIEADGPFSKFEGVDRWFAVLQGEGVRLDQGELRVGDDLLNFDGALAPDCALLGGITRDFNLMHRRGRGRMQVQAAAQGWLPQSRWVGLFSAEGGQLLHGGRAMALKPMSLAWCENPSAQACSFEGQGPAWWMSWQEEAL</sequence>
<dbReference type="AlphaFoldDB" id="A0A840L6E9"/>
<evidence type="ECO:0000313" key="1">
    <source>
        <dbReference type="EMBL" id="MBB4842262.1"/>
    </source>
</evidence>
<dbReference type="Gene3D" id="2.60.120.10">
    <property type="entry name" value="Jelly Rolls"/>
    <property type="match status" value="1"/>
</dbReference>
<dbReference type="Proteomes" id="UP000562027">
    <property type="component" value="Unassembled WGS sequence"/>
</dbReference>
<dbReference type="PANTHER" id="PTHR37943:SF1">
    <property type="entry name" value="PROTEIN VES"/>
    <property type="match status" value="1"/>
</dbReference>
<dbReference type="InterPro" id="IPR011051">
    <property type="entry name" value="RmlC_Cupin_sf"/>
</dbReference>
<name>A0A840L6E9_9BURK</name>
<reference evidence="1 2" key="1">
    <citation type="submission" date="2020-08" db="EMBL/GenBank/DDBJ databases">
        <title>Functional genomics of gut bacteria from endangered species of beetles.</title>
        <authorList>
            <person name="Carlos-Shanley C."/>
        </authorList>
    </citation>
    <scope>NUCLEOTIDE SEQUENCE [LARGE SCALE GENOMIC DNA]</scope>
    <source>
        <strain evidence="1 2">S00239</strain>
    </source>
</reference>
<comment type="caution">
    <text evidence="1">The sequence shown here is derived from an EMBL/GenBank/DDBJ whole genome shotgun (WGS) entry which is preliminary data.</text>
</comment>
<dbReference type="SUPFAM" id="SSF51182">
    <property type="entry name" value="RmlC-like cupins"/>
    <property type="match status" value="1"/>
</dbReference>
<organism evidence="1 2">
    <name type="scientific">Roseateles oligotrophus</name>
    <dbReference type="NCBI Taxonomy" id="1769250"/>
    <lineage>
        <taxon>Bacteria</taxon>
        <taxon>Pseudomonadati</taxon>
        <taxon>Pseudomonadota</taxon>
        <taxon>Betaproteobacteria</taxon>
        <taxon>Burkholderiales</taxon>
        <taxon>Sphaerotilaceae</taxon>
        <taxon>Roseateles</taxon>
    </lineage>
</organism>
<proteinExistence type="predicted"/>
<dbReference type="InterPro" id="IPR014710">
    <property type="entry name" value="RmlC-like_jellyroll"/>
</dbReference>
<dbReference type="CDD" id="cd20293">
    <property type="entry name" value="cupin_HutD_N"/>
    <property type="match status" value="1"/>
</dbReference>
<dbReference type="RefSeq" id="WP_184296311.1">
    <property type="nucleotide sequence ID" value="NZ_JACHLP010000001.1"/>
</dbReference>